<proteinExistence type="predicted"/>
<reference evidence="2 3" key="1">
    <citation type="submission" date="2017-06" db="EMBL/GenBank/DDBJ databases">
        <title>Genome sequencing of cyanobaciteial culture collection at National Institute for Environmental Studies (NIES).</title>
        <authorList>
            <person name="Hirose Y."/>
            <person name="Shimura Y."/>
            <person name="Fujisawa T."/>
            <person name="Nakamura Y."/>
            <person name="Kawachi M."/>
        </authorList>
    </citation>
    <scope>NUCLEOTIDE SEQUENCE [LARGE SCALE GENOMIC DNA]</scope>
    <source>
        <strain evidence="2 3">NIES-23</strain>
    </source>
</reference>
<feature type="transmembrane region" description="Helical" evidence="1">
    <location>
        <begin position="127"/>
        <end position="148"/>
    </location>
</feature>
<dbReference type="AlphaFoldDB" id="A0A1Z4KLS6"/>
<organism evidence="2 3">
    <name type="scientific">Trichormus variabilis NIES-23</name>
    <dbReference type="NCBI Taxonomy" id="1973479"/>
    <lineage>
        <taxon>Bacteria</taxon>
        <taxon>Bacillati</taxon>
        <taxon>Cyanobacteriota</taxon>
        <taxon>Cyanophyceae</taxon>
        <taxon>Nostocales</taxon>
        <taxon>Nostocaceae</taxon>
        <taxon>Trichormus</taxon>
    </lineage>
</organism>
<dbReference type="Pfam" id="PF13301">
    <property type="entry name" value="DUF4079"/>
    <property type="match status" value="1"/>
</dbReference>
<evidence type="ECO:0000256" key="1">
    <source>
        <dbReference type="SAM" id="Phobius"/>
    </source>
</evidence>
<dbReference type="Proteomes" id="UP000217507">
    <property type="component" value="Chromosome"/>
</dbReference>
<evidence type="ECO:0008006" key="4">
    <source>
        <dbReference type="Google" id="ProtNLM"/>
    </source>
</evidence>
<dbReference type="InterPro" id="IPR025067">
    <property type="entry name" value="DUF4079"/>
</dbReference>
<feature type="transmembrane region" description="Helical" evidence="1">
    <location>
        <begin position="95"/>
        <end position="115"/>
    </location>
</feature>
<evidence type="ECO:0000313" key="3">
    <source>
        <dbReference type="Proteomes" id="UP000217507"/>
    </source>
</evidence>
<protein>
    <recommendedName>
        <fullName evidence="4">DUF4079 domain-containing protein</fullName>
    </recommendedName>
</protein>
<dbReference type="EMBL" id="AP018216">
    <property type="protein sequence ID" value="BAY69925.1"/>
    <property type="molecule type" value="Genomic_DNA"/>
</dbReference>
<keyword evidence="1" id="KW-1133">Transmembrane helix</keyword>
<feature type="transmembrane region" description="Helical" evidence="1">
    <location>
        <begin position="56"/>
        <end position="83"/>
    </location>
</feature>
<sequence length="153" mass="17090">MHLPSFIWLWKIAAWSMGLSLLAYMLLATTGFWMWRMRNSRSIPSFMMFAGGRSQWVTLHLIMGVSMVGLVLLLLAIGIIGTLGHFGSLGHSSHLWAGLIVVALVLLSALSATQIRFGKTWARPLHITLNTILFVGFTWVSFTGWSVVQKYLP</sequence>
<evidence type="ECO:0000313" key="2">
    <source>
        <dbReference type="EMBL" id="BAY69925.1"/>
    </source>
</evidence>
<accession>A0A1Z4KLS6</accession>
<keyword evidence="1" id="KW-0472">Membrane</keyword>
<feature type="transmembrane region" description="Helical" evidence="1">
    <location>
        <begin position="12"/>
        <end position="35"/>
    </location>
</feature>
<keyword evidence="1" id="KW-0812">Transmembrane</keyword>
<gene>
    <name evidence="2" type="ORF">NIES23_27250</name>
</gene>
<name>A0A1Z4KLS6_ANAVA</name>